<organism evidence="2 3">
    <name type="scientific">Lineolata rhizophorae</name>
    <dbReference type="NCBI Taxonomy" id="578093"/>
    <lineage>
        <taxon>Eukaryota</taxon>
        <taxon>Fungi</taxon>
        <taxon>Dikarya</taxon>
        <taxon>Ascomycota</taxon>
        <taxon>Pezizomycotina</taxon>
        <taxon>Dothideomycetes</taxon>
        <taxon>Dothideomycetes incertae sedis</taxon>
        <taxon>Lineolatales</taxon>
        <taxon>Lineolataceae</taxon>
        <taxon>Lineolata</taxon>
    </lineage>
</organism>
<dbReference type="GO" id="GO:0035303">
    <property type="term" value="P:regulation of dephosphorylation"/>
    <property type="evidence" value="ECO:0007669"/>
    <property type="project" value="TreeGrafter"/>
</dbReference>
<feature type="region of interest" description="Disordered" evidence="1">
    <location>
        <begin position="351"/>
        <end position="370"/>
    </location>
</feature>
<evidence type="ECO:0000313" key="3">
    <source>
        <dbReference type="Proteomes" id="UP000799766"/>
    </source>
</evidence>
<dbReference type="GO" id="GO:0051721">
    <property type="term" value="F:protein phosphatase 2A binding"/>
    <property type="evidence" value="ECO:0007669"/>
    <property type="project" value="TreeGrafter"/>
</dbReference>
<sequence length="370" mass="40848">MASEDDSPQSLRALYAQARRATHSLDTLALPSTSPDYQSHLSAAISAYEACASRLTDVFSPDSETLEDVSSNDLAYLLIDFELAGLVLRKTSFGEEGGGAQGRKKDLLRAREAYERFLRLVDRLDGLSRQDQRLWERYLEDKEGFSTAGTADAVARRGIKIARFREEKELQRKLEHLRSNPTALSTDDAALRSLHLAALAHAVHQSFAHLESLAQELHILSLAPLAPPPSSDADAPPDGRQAGRGVEAYSDRLDAPLAQLARSAVARGGPILSRDGKPLRPFTLLDARQRARDGVFRPDHNLPTMSIDEYLAEERRRGGIIEGGGPQSERREVVNEDDLEAADRETYKARAWDEFKEENPKGSGNTLNRG</sequence>
<dbReference type="PANTHER" id="PTHR10933">
    <property type="entry name" value="IMMUNOGLOBULIN-BINDING PROTEIN 1"/>
    <property type="match status" value="1"/>
</dbReference>
<accession>A0A6A6P5T5</accession>
<protein>
    <submittedName>
        <fullName evidence="2">Type 2A phosphatase-associated protein 42</fullName>
    </submittedName>
</protein>
<dbReference type="PANTHER" id="PTHR10933:SF9">
    <property type="entry name" value="IMMUNOGLOBULIN-BINDING PROTEIN 1"/>
    <property type="match status" value="1"/>
</dbReference>
<dbReference type="AlphaFoldDB" id="A0A6A6P5T5"/>
<gene>
    <name evidence="2" type="ORF">BDY21DRAFT_370649</name>
</gene>
<evidence type="ECO:0000313" key="2">
    <source>
        <dbReference type="EMBL" id="KAF2459184.1"/>
    </source>
</evidence>
<dbReference type="Pfam" id="PF04177">
    <property type="entry name" value="TAP42"/>
    <property type="match status" value="1"/>
</dbReference>
<dbReference type="InterPro" id="IPR007304">
    <property type="entry name" value="TAP46-like"/>
</dbReference>
<dbReference type="EMBL" id="MU001676">
    <property type="protein sequence ID" value="KAF2459184.1"/>
    <property type="molecule type" value="Genomic_DNA"/>
</dbReference>
<dbReference type="InterPro" id="IPR038511">
    <property type="entry name" value="TAP42/TAP46-like_sf"/>
</dbReference>
<dbReference type="GO" id="GO:0005829">
    <property type="term" value="C:cytosol"/>
    <property type="evidence" value="ECO:0007669"/>
    <property type="project" value="TreeGrafter"/>
</dbReference>
<keyword evidence="3" id="KW-1185">Reference proteome</keyword>
<proteinExistence type="predicted"/>
<evidence type="ECO:0000256" key="1">
    <source>
        <dbReference type="SAM" id="MobiDB-lite"/>
    </source>
</evidence>
<name>A0A6A6P5T5_9PEZI</name>
<reference evidence="2" key="1">
    <citation type="journal article" date="2020" name="Stud. Mycol.">
        <title>101 Dothideomycetes genomes: a test case for predicting lifestyles and emergence of pathogens.</title>
        <authorList>
            <person name="Haridas S."/>
            <person name="Albert R."/>
            <person name="Binder M."/>
            <person name="Bloem J."/>
            <person name="Labutti K."/>
            <person name="Salamov A."/>
            <person name="Andreopoulos B."/>
            <person name="Baker S."/>
            <person name="Barry K."/>
            <person name="Bills G."/>
            <person name="Bluhm B."/>
            <person name="Cannon C."/>
            <person name="Castanera R."/>
            <person name="Culley D."/>
            <person name="Daum C."/>
            <person name="Ezra D."/>
            <person name="Gonzalez J."/>
            <person name="Henrissat B."/>
            <person name="Kuo A."/>
            <person name="Liang C."/>
            <person name="Lipzen A."/>
            <person name="Lutzoni F."/>
            <person name="Magnuson J."/>
            <person name="Mondo S."/>
            <person name="Nolan M."/>
            <person name="Ohm R."/>
            <person name="Pangilinan J."/>
            <person name="Park H.-J."/>
            <person name="Ramirez L."/>
            <person name="Alfaro M."/>
            <person name="Sun H."/>
            <person name="Tritt A."/>
            <person name="Yoshinaga Y."/>
            <person name="Zwiers L.-H."/>
            <person name="Turgeon B."/>
            <person name="Goodwin S."/>
            <person name="Spatafora J."/>
            <person name="Crous P."/>
            <person name="Grigoriev I."/>
        </authorList>
    </citation>
    <scope>NUCLEOTIDE SEQUENCE</scope>
    <source>
        <strain evidence="2">ATCC 16933</strain>
    </source>
</reference>
<feature type="compositionally biased region" description="Basic and acidic residues" evidence="1">
    <location>
        <begin position="351"/>
        <end position="360"/>
    </location>
</feature>
<dbReference type="Gene3D" id="1.25.40.540">
    <property type="entry name" value="TAP42-like family"/>
    <property type="match status" value="1"/>
</dbReference>
<dbReference type="GO" id="GO:0009966">
    <property type="term" value="P:regulation of signal transduction"/>
    <property type="evidence" value="ECO:0007669"/>
    <property type="project" value="InterPro"/>
</dbReference>
<feature type="region of interest" description="Disordered" evidence="1">
    <location>
        <begin position="319"/>
        <end position="339"/>
    </location>
</feature>
<dbReference type="OrthoDB" id="10261753at2759"/>
<dbReference type="Proteomes" id="UP000799766">
    <property type="component" value="Unassembled WGS sequence"/>
</dbReference>